<evidence type="ECO:0000313" key="2">
    <source>
        <dbReference type="Proteomes" id="UP000193104"/>
    </source>
</evidence>
<protein>
    <submittedName>
        <fullName evidence="1">Uncharacterized protein</fullName>
    </submittedName>
</protein>
<name>A0A1X1CZZ0_9GAMM</name>
<evidence type="ECO:0000313" key="1">
    <source>
        <dbReference type="EMBL" id="ORM69934.1"/>
    </source>
</evidence>
<dbReference type="AlphaFoldDB" id="A0A1X1CZZ0"/>
<sequence length="142" mass="16051">MKTSFRITLCILVACAACFAWGLHYLRMEFADSADYTEQDTQDYNFYTPDLLKKAPRLTDNYSFHYSNVSGPNPAQIFRVRFIGTTDADQINAFMKQNGYIKSEACSFTGDCWAGNDPNVTVSVETEEKPRAVLISMVDKKS</sequence>
<proteinExistence type="predicted"/>
<organism evidence="1 2">
    <name type="scientific">Pantoea wallisii</name>
    <dbReference type="NCBI Taxonomy" id="1076551"/>
    <lineage>
        <taxon>Bacteria</taxon>
        <taxon>Pseudomonadati</taxon>
        <taxon>Pseudomonadota</taxon>
        <taxon>Gammaproteobacteria</taxon>
        <taxon>Enterobacterales</taxon>
        <taxon>Erwiniaceae</taxon>
        <taxon>Pantoea</taxon>
    </lineage>
</organism>
<reference evidence="1 2" key="1">
    <citation type="journal article" date="2017" name="Antonie Van Leeuwenhoek">
        <title>Phylogenomic resolution of the bacterial genus Pantoea and its relationship with Erwinia and Tatumella.</title>
        <authorList>
            <person name="Palmer M."/>
            <person name="Steenkamp E.T."/>
            <person name="Coetzee M.P."/>
            <person name="Chan W.Y."/>
            <person name="van Zyl E."/>
            <person name="De Maayer P."/>
            <person name="Coutinho T.A."/>
            <person name="Blom J."/>
            <person name="Smits T.H."/>
            <person name="Duffy B."/>
            <person name="Venter S.N."/>
        </authorList>
    </citation>
    <scope>NUCLEOTIDE SEQUENCE [LARGE SCALE GENOMIC DNA]</scope>
    <source>
        <strain evidence="1 2">LMG 26277</strain>
    </source>
</reference>
<dbReference type="RefSeq" id="WP_128602669.1">
    <property type="nucleotide sequence ID" value="NZ_MLFS01000066.1"/>
</dbReference>
<keyword evidence="2" id="KW-1185">Reference proteome</keyword>
<dbReference type="EMBL" id="MLFS01000066">
    <property type="protein sequence ID" value="ORM69934.1"/>
    <property type="molecule type" value="Genomic_DNA"/>
</dbReference>
<accession>A0A1X1CZZ0</accession>
<comment type="caution">
    <text evidence="1">The sequence shown here is derived from an EMBL/GenBank/DDBJ whole genome shotgun (WGS) entry which is preliminary data.</text>
</comment>
<dbReference type="Proteomes" id="UP000193104">
    <property type="component" value="Unassembled WGS sequence"/>
</dbReference>
<dbReference type="OrthoDB" id="6463131at2"/>
<gene>
    <name evidence="1" type="ORF">HA48_18485</name>
</gene>